<name>A0A1H1DT31_9PSED</name>
<proteinExistence type="predicted"/>
<accession>A0A1H1DT31</accession>
<reference evidence="3" key="1">
    <citation type="submission" date="2016-10" db="EMBL/GenBank/DDBJ databases">
        <authorList>
            <person name="Varghese N."/>
            <person name="Submissions S."/>
        </authorList>
    </citation>
    <scope>NUCLEOTIDE SEQUENCE [LARGE SCALE GENOMIC DNA]</scope>
    <source>
        <strain evidence="3">BS3775</strain>
    </source>
</reference>
<sequence>MQEMGRKGGQSYPQKSWVFLWINTQTQRNAGLVMCWSFIELKGAFAVMPVALDRVSRAAVGPRHYSIAATGSALGGFFAGLMINSSGMTASDNSINSLKSSR</sequence>
<protein>
    <submittedName>
        <fullName evidence="2">Uncharacterized protein</fullName>
    </submittedName>
</protein>
<feature type="transmembrane region" description="Helical" evidence="1">
    <location>
        <begin position="30"/>
        <end position="52"/>
    </location>
</feature>
<evidence type="ECO:0000256" key="1">
    <source>
        <dbReference type="SAM" id="Phobius"/>
    </source>
</evidence>
<keyword evidence="1" id="KW-0812">Transmembrane</keyword>
<dbReference type="AlphaFoldDB" id="A0A1H1DT31"/>
<evidence type="ECO:0000313" key="3">
    <source>
        <dbReference type="Proteomes" id="UP000199570"/>
    </source>
</evidence>
<gene>
    <name evidence="2" type="ORF">SAMN04490195_1872</name>
</gene>
<dbReference type="Proteomes" id="UP000199570">
    <property type="component" value="Unassembled WGS sequence"/>
</dbReference>
<keyword evidence="1" id="KW-0472">Membrane</keyword>
<dbReference type="EMBL" id="FNKJ01000003">
    <property type="protein sequence ID" value="SDQ79510.1"/>
    <property type="molecule type" value="Genomic_DNA"/>
</dbReference>
<keyword evidence="1" id="KW-1133">Transmembrane helix</keyword>
<feature type="transmembrane region" description="Helical" evidence="1">
    <location>
        <begin position="64"/>
        <end position="83"/>
    </location>
</feature>
<organism evidence="2 3">
    <name type="scientific">Pseudomonas moorei</name>
    <dbReference type="NCBI Taxonomy" id="395599"/>
    <lineage>
        <taxon>Bacteria</taxon>
        <taxon>Pseudomonadati</taxon>
        <taxon>Pseudomonadota</taxon>
        <taxon>Gammaproteobacteria</taxon>
        <taxon>Pseudomonadales</taxon>
        <taxon>Pseudomonadaceae</taxon>
        <taxon>Pseudomonas</taxon>
    </lineage>
</organism>
<keyword evidence="3" id="KW-1185">Reference proteome</keyword>
<evidence type="ECO:0000313" key="2">
    <source>
        <dbReference type="EMBL" id="SDQ79510.1"/>
    </source>
</evidence>